<reference evidence="3 4" key="1">
    <citation type="submission" date="2018-02" db="EMBL/GenBank/DDBJ databases">
        <title>Genome sequencing of Solimonas sp. HR-BB.</title>
        <authorList>
            <person name="Lee Y."/>
            <person name="Jeon C.O."/>
        </authorList>
    </citation>
    <scope>NUCLEOTIDE SEQUENCE [LARGE SCALE GENOMIC DNA]</scope>
    <source>
        <strain evidence="3 4">HR-BB</strain>
    </source>
</reference>
<protein>
    <submittedName>
        <fullName evidence="3">Mannose-6-phosphate isomerase</fullName>
    </submittedName>
</protein>
<gene>
    <name evidence="3" type="ORF">C3942_12700</name>
</gene>
<dbReference type="PANTHER" id="PTHR15108">
    <property type="entry name" value="N-ACYLGLUCOSAMINE-2-EPIMERASE"/>
    <property type="match status" value="1"/>
</dbReference>
<dbReference type="EMBL" id="PSNW01000006">
    <property type="protein sequence ID" value="PPE73757.1"/>
    <property type="molecule type" value="Genomic_DNA"/>
</dbReference>
<dbReference type="Gene3D" id="1.50.10.10">
    <property type="match status" value="1"/>
</dbReference>
<proteinExistence type="inferred from homology"/>
<dbReference type="AlphaFoldDB" id="A0A2S5TFR3"/>
<dbReference type="InterPro" id="IPR008928">
    <property type="entry name" value="6-hairpin_glycosidase_sf"/>
</dbReference>
<dbReference type="OrthoDB" id="9806359at2"/>
<evidence type="ECO:0000313" key="4">
    <source>
        <dbReference type="Proteomes" id="UP000238220"/>
    </source>
</evidence>
<organism evidence="3 4">
    <name type="scientific">Solimonas fluminis</name>
    <dbReference type="NCBI Taxonomy" id="2086571"/>
    <lineage>
        <taxon>Bacteria</taxon>
        <taxon>Pseudomonadati</taxon>
        <taxon>Pseudomonadota</taxon>
        <taxon>Gammaproteobacteria</taxon>
        <taxon>Nevskiales</taxon>
        <taxon>Nevskiaceae</taxon>
        <taxon>Solimonas</taxon>
    </lineage>
</organism>
<dbReference type="Pfam" id="PF07221">
    <property type="entry name" value="GlcNAc_2-epim"/>
    <property type="match status" value="1"/>
</dbReference>
<evidence type="ECO:0000256" key="2">
    <source>
        <dbReference type="ARBA" id="ARBA00023235"/>
    </source>
</evidence>
<dbReference type="SUPFAM" id="SSF48208">
    <property type="entry name" value="Six-hairpin glycosidases"/>
    <property type="match status" value="1"/>
</dbReference>
<dbReference type="GO" id="GO:0016853">
    <property type="term" value="F:isomerase activity"/>
    <property type="evidence" value="ECO:0007669"/>
    <property type="project" value="UniProtKB-KW"/>
</dbReference>
<dbReference type="GO" id="GO:0005975">
    <property type="term" value="P:carbohydrate metabolic process"/>
    <property type="evidence" value="ECO:0007669"/>
    <property type="project" value="InterPro"/>
</dbReference>
<comment type="caution">
    <text evidence="3">The sequence shown here is derived from an EMBL/GenBank/DDBJ whole genome shotgun (WGS) entry which is preliminary data.</text>
</comment>
<keyword evidence="2 3" id="KW-0413">Isomerase</keyword>
<sequence length="375" mass="41896">MREAADWSRWWLFDAALPLWWEAGADHAGGGFHEKLDLHGRPVGFPTRVRVQSRQVYAYAEAGRLGWQGPWREAMQHALSFMLREYPRGDGLFRSNRGGGEADLDLYDQAFVLFALAHAYDMEGQPPELLATARALLARMDSLLAHPLGGYEEARPRRLPLRSNPHMHLLEALLAWVELGVDAPFRERAAQVLELCRRYMIDPASGAVGEFFDGDWRFAAGAEGGLREPGHQFEWAFLLDLSRRLLGADCEEQGHALMAFGLRHGIHAGRGVTLAGLDAAGTVTDGRARLWAQTERLRASLVLAEAPGADAPVLHQDALAAFATLQHFLATPRRGLWWEWMDAQGEFIRDPSPATSLYHVVTAMSELCRRYPPYP</sequence>
<comment type="similarity">
    <text evidence="1">Belongs to the N-acylglucosamine 2-epimerase family.</text>
</comment>
<name>A0A2S5TFR3_9GAMM</name>
<dbReference type="Proteomes" id="UP000238220">
    <property type="component" value="Unassembled WGS sequence"/>
</dbReference>
<dbReference type="InterPro" id="IPR012341">
    <property type="entry name" value="6hp_glycosidase-like_sf"/>
</dbReference>
<keyword evidence="4" id="KW-1185">Reference proteome</keyword>
<evidence type="ECO:0000313" key="3">
    <source>
        <dbReference type="EMBL" id="PPE73757.1"/>
    </source>
</evidence>
<dbReference type="InterPro" id="IPR010819">
    <property type="entry name" value="AGE/CE"/>
</dbReference>
<evidence type="ECO:0000256" key="1">
    <source>
        <dbReference type="ARBA" id="ARBA00008558"/>
    </source>
</evidence>
<accession>A0A2S5TFR3</accession>